<gene>
    <name evidence="10" type="ordered locus">Bcenmc03_5237</name>
</gene>
<evidence type="ECO:0000256" key="1">
    <source>
        <dbReference type="ARBA" id="ARBA00001954"/>
    </source>
</evidence>
<comment type="similarity">
    <text evidence="3">Belongs to the gamma-BBH/TMLD family.</text>
</comment>
<protein>
    <submittedName>
        <fullName evidence="10">Gamma-butyrobetaine dioxygenase</fullName>
        <ecNumber evidence="10">1.14.11.1</ecNumber>
    </submittedName>
</protein>
<reference evidence="11" key="1">
    <citation type="submission" date="2008-02" db="EMBL/GenBank/DDBJ databases">
        <title>Complete sequence of chromosome 2 of Burkholderia cenocepacia MC0-3.</title>
        <authorList>
            <person name="Copeland A."/>
            <person name="Lucas S."/>
            <person name="Lapidus A."/>
            <person name="Barry K."/>
            <person name="Bruce D."/>
            <person name="Goodwin L."/>
            <person name="Glavina del Rio T."/>
            <person name="Dalin E."/>
            <person name="Tice H."/>
            <person name="Pitluck S."/>
            <person name="Chain P."/>
            <person name="Malfatti S."/>
            <person name="Shin M."/>
            <person name="Vergez L."/>
            <person name="Schmutz J."/>
            <person name="Larimer F."/>
            <person name="Land M."/>
            <person name="Hauser L."/>
            <person name="Kyrpides N."/>
            <person name="Mikhailova N."/>
            <person name="Tiedje J."/>
            <person name="Richardson P."/>
        </authorList>
    </citation>
    <scope>NUCLEOTIDE SEQUENCE [LARGE SCALE GENOMIC DNA]</scope>
    <source>
        <strain evidence="11">MC0-3</strain>
    </source>
</reference>
<evidence type="ECO:0000256" key="4">
    <source>
        <dbReference type="ARBA" id="ARBA00022723"/>
    </source>
</evidence>
<dbReference type="GO" id="GO:0045329">
    <property type="term" value="P:carnitine biosynthetic process"/>
    <property type="evidence" value="ECO:0007669"/>
    <property type="project" value="TreeGrafter"/>
</dbReference>
<evidence type="ECO:0000259" key="9">
    <source>
        <dbReference type="Pfam" id="PF06155"/>
    </source>
</evidence>
<dbReference type="GO" id="GO:0008336">
    <property type="term" value="F:gamma-butyrobetaine dioxygenase activity"/>
    <property type="evidence" value="ECO:0007669"/>
    <property type="project" value="UniProtKB-EC"/>
</dbReference>
<dbReference type="EC" id="1.14.11.1" evidence="10"/>
<dbReference type="InterPro" id="IPR042098">
    <property type="entry name" value="TauD-like_sf"/>
</dbReference>
<evidence type="ECO:0000313" key="11">
    <source>
        <dbReference type="Proteomes" id="UP000002169"/>
    </source>
</evidence>
<evidence type="ECO:0000256" key="5">
    <source>
        <dbReference type="ARBA" id="ARBA00022964"/>
    </source>
</evidence>
<keyword evidence="5 10" id="KW-0223">Dioxygenase</keyword>
<dbReference type="InterPro" id="IPR050411">
    <property type="entry name" value="AlphaKG_dependent_hydroxylases"/>
</dbReference>
<comment type="cofactor">
    <cofactor evidence="1">
        <name>Fe(2+)</name>
        <dbReference type="ChEBI" id="CHEBI:29033"/>
    </cofactor>
</comment>
<dbReference type="HOGENOM" id="CLU_021859_2_0_4"/>
<sequence length="403" mass="44876">MQAAAQHRIEDWRTFSADAAIAAATIGDDAVEVEWSDARRSPFHFDWLRDNCACSACVHAITREQVFEIADAREDLSALTVHVETDGALHVEWNDGHRSAWSPGWLRAHAYDDASRAERLAAHGRHVWTGDDATAIGVFAWRDVMEDDRALLAWLGALQRTGLTLVEGVPAERGRVDEIARRVGLIRESNFGVLFDVESKPRPDSNAYTSLNLPPHTDLPTRELQPGVQFLHCLANDATGGDSIFLDGFALADALRREHPDDFESLASTPFEFWNKSANSDYRCSAPVIGLDARGNVTEVRVANFLRGPLDAPAGSVPAVYRAYRRFLALAREPRFRVQRRLRAGDMWAFDNRRVLHARTEFDPSTGRRHLQGCYVDRDELLSRWRVLSRSALAGAAAVVVAG</sequence>
<feature type="domain" description="Gamma-butyrobetaine hydroxylase-like N-terminal" evidence="9">
    <location>
        <begin position="28"/>
        <end position="102"/>
    </location>
</feature>
<evidence type="ECO:0000256" key="3">
    <source>
        <dbReference type="ARBA" id="ARBA00008654"/>
    </source>
</evidence>
<dbReference type="Pfam" id="PF06155">
    <property type="entry name" value="GBBH-like_N"/>
    <property type="match status" value="1"/>
</dbReference>
<dbReference type="CDD" id="cd00250">
    <property type="entry name" value="CAS_like"/>
    <property type="match status" value="1"/>
</dbReference>
<evidence type="ECO:0000313" key="10">
    <source>
        <dbReference type="EMBL" id="ACA94366.1"/>
    </source>
</evidence>
<keyword evidence="7" id="KW-0408">Iron</keyword>
<evidence type="ECO:0000259" key="8">
    <source>
        <dbReference type="Pfam" id="PF02668"/>
    </source>
</evidence>
<dbReference type="PANTHER" id="PTHR10696:SF25">
    <property type="entry name" value="OXIDOREDUCTASE AIM17-RELATED"/>
    <property type="match status" value="1"/>
</dbReference>
<dbReference type="PANTHER" id="PTHR10696">
    <property type="entry name" value="GAMMA-BUTYROBETAINE HYDROXYLASE-RELATED"/>
    <property type="match status" value="1"/>
</dbReference>
<dbReference type="FunFam" id="3.30.2020.30:FF:000002">
    <property type="entry name" value="Putative gamma-butyrobetaine dioxygenase"/>
    <property type="match status" value="1"/>
</dbReference>
<accession>B1K7C6</accession>
<dbReference type="RefSeq" id="WP_012339562.1">
    <property type="nucleotide sequence ID" value="NC_010515.1"/>
</dbReference>
<keyword evidence="4" id="KW-0479">Metal-binding</keyword>
<proteinExistence type="inferred from homology"/>
<feature type="domain" description="TauD/TfdA-like" evidence="8">
    <location>
        <begin position="138"/>
        <end position="375"/>
    </location>
</feature>
<name>B1K7C6_BURO0</name>
<comment type="cofactor">
    <cofactor evidence="2">
        <name>L-ascorbate</name>
        <dbReference type="ChEBI" id="CHEBI:38290"/>
    </cofactor>
</comment>
<evidence type="ECO:0000256" key="7">
    <source>
        <dbReference type="ARBA" id="ARBA00023004"/>
    </source>
</evidence>
<dbReference type="InterPro" id="IPR010376">
    <property type="entry name" value="GBBH-like_N"/>
</dbReference>
<dbReference type="AlphaFoldDB" id="B1K7C6"/>
<keyword evidence="6 10" id="KW-0560">Oxidoreductase</keyword>
<dbReference type="FunFam" id="3.60.130.10:FF:000001">
    <property type="entry name" value="Trimethyllysine dioxygenase, mitochondrial"/>
    <property type="match status" value="1"/>
</dbReference>
<evidence type="ECO:0000256" key="2">
    <source>
        <dbReference type="ARBA" id="ARBA00001961"/>
    </source>
</evidence>
<dbReference type="SUPFAM" id="SSF51197">
    <property type="entry name" value="Clavaminate synthase-like"/>
    <property type="match status" value="1"/>
</dbReference>
<dbReference type="KEGG" id="bcm:Bcenmc03_5237"/>
<organism evidence="10 11">
    <name type="scientific">Burkholderia orbicola (strain MC0-3)</name>
    <dbReference type="NCBI Taxonomy" id="406425"/>
    <lineage>
        <taxon>Bacteria</taxon>
        <taxon>Pseudomonadati</taxon>
        <taxon>Pseudomonadota</taxon>
        <taxon>Betaproteobacteria</taxon>
        <taxon>Burkholderiales</taxon>
        <taxon>Burkholderiaceae</taxon>
        <taxon>Burkholderia</taxon>
        <taxon>Burkholderia cepacia complex</taxon>
        <taxon>Burkholderia orbicola</taxon>
    </lineage>
</organism>
<dbReference type="Proteomes" id="UP000002169">
    <property type="component" value="Chromosome 2"/>
</dbReference>
<dbReference type="GO" id="GO:0046872">
    <property type="term" value="F:metal ion binding"/>
    <property type="evidence" value="ECO:0007669"/>
    <property type="project" value="UniProtKB-KW"/>
</dbReference>
<dbReference type="Gene3D" id="3.60.130.10">
    <property type="entry name" value="Clavaminate synthase-like"/>
    <property type="match status" value="1"/>
</dbReference>
<dbReference type="Gene3D" id="3.30.2020.30">
    <property type="match status" value="1"/>
</dbReference>
<dbReference type="InterPro" id="IPR038492">
    <property type="entry name" value="GBBH-like_N_sf"/>
</dbReference>
<evidence type="ECO:0000256" key="6">
    <source>
        <dbReference type="ARBA" id="ARBA00023002"/>
    </source>
</evidence>
<dbReference type="EMBL" id="CP000959">
    <property type="protein sequence ID" value="ACA94366.1"/>
    <property type="molecule type" value="Genomic_DNA"/>
</dbReference>
<dbReference type="InterPro" id="IPR003819">
    <property type="entry name" value="TauD/TfdA-like"/>
</dbReference>
<dbReference type="Pfam" id="PF02668">
    <property type="entry name" value="TauD"/>
    <property type="match status" value="1"/>
</dbReference>